<feature type="chain" id="PRO_5046152844" evidence="1">
    <location>
        <begin position="20"/>
        <end position="1213"/>
    </location>
</feature>
<name>A0ABS9KVQ3_9BACT</name>
<accession>A0ABS9KVQ3</accession>
<comment type="caution">
    <text evidence="3">The sequence shown here is derived from an EMBL/GenBank/DDBJ whole genome shotgun (WGS) entry which is preliminary data.</text>
</comment>
<dbReference type="InterPro" id="IPR052918">
    <property type="entry name" value="Motility_Chemotaxis_Reg"/>
</dbReference>
<dbReference type="PROSITE" id="PS50093">
    <property type="entry name" value="PKD"/>
    <property type="match status" value="4"/>
</dbReference>
<feature type="signal peptide" evidence="1">
    <location>
        <begin position="1"/>
        <end position="19"/>
    </location>
</feature>
<dbReference type="InterPro" id="IPR035986">
    <property type="entry name" value="PKD_dom_sf"/>
</dbReference>
<dbReference type="InterPro" id="IPR057708">
    <property type="entry name" value="DUF7948"/>
</dbReference>
<feature type="domain" description="PKD" evidence="2">
    <location>
        <begin position="1040"/>
        <end position="1107"/>
    </location>
</feature>
<evidence type="ECO:0000259" key="2">
    <source>
        <dbReference type="PROSITE" id="PS50093"/>
    </source>
</evidence>
<proteinExistence type="predicted"/>
<dbReference type="Pfam" id="PF13585">
    <property type="entry name" value="CHU_C"/>
    <property type="match status" value="1"/>
</dbReference>
<gene>
    <name evidence="3" type="ORF">LZZ85_19020</name>
</gene>
<dbReference type="Pfam" id="PF25778">
    <property type="entry name" value="DUF7948"/>
    <property type="match status" value="1"/>
</dbReference>
<keyword evidence="4" id="KW-1185">Reference proteome</keyword>
<feature type="domain" description="PKD" evidence="2">
    <location>
        <begin position="980"/>
        <end position="1020"/>
    </location>
</feature>
<dbReference type="InterPro" id="IPR000601">
    <property type="entry name" value="PKD_dom"/>
</dbReference>
<dbReference type="Proteomes" id="UP001165367">
    <property type="component" value="Unassembled WGS sequence"/>
</dbReference>
<evidence type="ECO:0000313" key="3">
    <source>
        <dbReference type="EMBL" id="MCG2616400.1"/>
    </source>
</evidence>
<dbReference type="NCBIfam" id="TIGR04131">
    <property type="entry name" value="Bac_Flav_CTERM"/>
    <property type="match status" value="1"/>
</dbReference>
<protein>
    <submittedName>
        <fullName evidence="3">PKD domain-containing protein</fullName>
    </submittedName>
</protein>
<reference evidence="3" key="1">
    <citation type="submission" date="2022-01" db="EMBL/GenBank/DDBJ databases">
        <authorList>
            <person name="Jo J.-H."/>
            <person name="Im W.-T."/>
        </authorList>
    </citation>
    <scope>NUCLEOTIDE SEQUENCE</scope>
    <source>
        <strain evidence="3">NA20</strain>
    </source>
</reference>
<dbReference type="Gene3D" id="2.60.40.10">
    <property type="entry name" value="Immunoglobulins"/>
    <property type="match status" value="4"/>
</dbReference>
<dbReference type="Pfam" id="PF18911">
    <property type="entry name" value="PKD_4"/>
    <property type="match status" value="3"/>
</dbReference>
<dbReference type="Pfam" id="PF00801">
    <property type="entry name" value="PKD"/>
    <property type="match status" value="1"/>
</dbReference>
<dbReference type="PANTHER" id="PTHR35580:SF1">
    <property type="entry name" value="PHYTASE-LIKE DOMAIN-CONTAINING PROTEIN"/>
    <property type="match status" value="1"/>
</dbReference>
<dbReference type="SMART" id="SM00089">
    <property type="entry name" value="PKD"/>
    <property type="match status" value="4"/>
</dbReference>
<feature type="domain" description="PKD" evidence="2">
    <location>
        <begin position="801"/>
        <end position="841"/>
    </location>
</feature>
<sequence>MKKHFTVFVLLLAISFDIAAQNYDNIEFVENKGQWDSRVKFRGEVSNGAVFVRSSGFTILQHNPQDLAQIEVARHGGQSPESTKRMPVPDKMTLRSHAWNVDFVNASPSMRVRPDKAITTINNYFIGNDPSKWGEGCQIFQAITLEEVYPNVDVRYYTYNGTLKYDIIAKPGADISRIALKYDGVDKIQVKSKQLVLSTSLGEKIESYPYTYQGTAKGRTEVSAKYIVKDNIVKFDVKDYDRSSTLIIDPSLVFCSLSGSTANNWGFTATYGPDGSFFGGGIVFDGGSFPVSPGAFQTSFQNGDAAGGPPIDIGIIKLSADGSQRLYATYLGGNGNEQPHSLFSDAQGNLVVTGRTSSSNYPGQLIGSGGGFDIIVTKLNATGSGLIGSKRIGGEQNDGVNISAGRGSRTSLQRNYGDDGRGEVILDAAGNIYVAGCTQSTSANPGAAFPTTAGAFQRNFGGGGQDGVIMKFTPDVGVMTFSSYLGGSGNDAAYVLKLAPSGDIFVAGGTASADFPGNRTGTVGPNFNPGSTTDASIDGFIAQITNNGSAIIRSTYLGTNAADQVYGIQFDKNGFPYVTGQTEGAWPVQNAPYSETNGKQFIAKLEPDLSGYVYSTVFGKGDARPDISITAFLVDRCENVYVSGWGSSASGDPYQSAGTTRLGVTPDAYRATTDGSDFYFFVLQRNASARLYASFFGQVNGAYGDHVDGGTSRFDPNGVIYQGVCANCEGGAAFPVTPGAWGQVNGALPRGCNLGMIKMAFNLAGVGASVGAAIGGVPNDTAGCVPLTVDFTDQVRNATEYIWNFGDGTADVGPLPAATGYTQSHTFMNVGNYRVMLIAIDPNSCNERDTAYINIRVGDLKANMALSFDKVGACTALDYQFNNLSTTNPIRPFTDTSFIWDFGDGSPRIRAGLTPVPHTFPAPGSYTIQLILNDTTYCNNPEILDTVIRVAANVDALFDTPPTGCAPYTAIFTNTSVGGVTFEWNFGDPASGANNTSTLVNPTHDFAVPGTYTITMVANDPNTCNRTDTVRYTIIVYDKPAANFTYTPIAPVVNTPNVFNNTSSANAVRFKWLFGDGDSLLTTSRSPVTHQYNATGTFNACLIAFNALDCTDTLCMQVSTIIVPALDVPNAFTPNSGDINSVVMPKGFGISKMRFIIYNRWGQKVFQTENRSQGWDGRVKGVVQPMDVYAYTLEVEFFDGTKASRKGDITLIR</sequence>
<dbReference type="Pfam" id="PF06739">
    <property type="entry name" value="SBBP"/>
    <property type="match status" value="1"/>
</dbReference>
<dbReference type="SUPFAM" id="SSF49299">
    <property type="entry name" value="PKD domain"/>
    <property type="match status" value="4"/>
</dbReference>
<dbReference type="EMBL" id="JAKLTR010000013">
    <property type="protein sequence ID" value="MCG2616400.1"/>
    <property type="molecule type" value="Genomic_DNA"/>
</dbReference>
<keyword evidence="1" id="KW-0732">Signal</keyword>
<dbReference type="PANTHER" id="PTHR35580">
    <property type="entry name" value="CELL SURFACE GLYCOPROTEIN (S-LAYER PROTEIN)-LIKE PROTEIN"/>
    <property type="match status" value="1"/>
</dbReference>
<dbReference type="InterPro" id="IPR013783">
    <property type="entry name" value="Ig-like_fold"/>
</dbReference>
<dbReference type="RefSeq" id="WP_237874936.1">
    <property type="nucleotide sequence ID" value="NZ_JAKLTR010000013.1"/>
</dbReference>
<dbReference type="CDD" id="cd00146">
    <property type="entry name" value="PKD"/>
    <property type="match status" value="4"/>
</dbReference>
<dbReference type="InterPro" id="IPR010620">
    <property type="entry name" value="SBBP_repeat"/>
</dbReference>
<evidence type="ECO:0000256" key="1">
    <source>
        <dbReference type="SAM" id="SignalP"/>
    </source>
</evidence>
<evidence type="ECO:0000313" key="4">
    <source>
        <dbReference type="Proteomes" id="UP001165367"/>
    </source>
</evidence>
<organism evidence="3 4">
    <name type="scientific">Terrimonas ginsenosidimutans</name>
    <dbReference type="NCBI Taxonomy" id="2908004"/>
    <lineage>
        <taxon>Bacteria</taxon>
        <taxon>Pseudomonadati</taxon>
        <taxon>Bacteroidota</taxon>
        <taxon>Chitinophagia</taxon>
        <taxon>Chitinophagales</taxon>
        <taxon>Chitinophagaceae</taxon>
        <taxon>Terrimonas</taxon>
    </lineage>
</organism>
<feature type="domain" description="PKD" evidence="2">
    <location>
        <begin position="881"/>
        <end position="935"/>
    </location>
</feature>
<dbReference type="InterPro" id="IPR022409">
    <property type="entry name" value="PKD/Chitinase_dom"/>
</dbReference>
<dbReference type="InterPro" id="IPR026341">
    <property type="entry name" value="T9SS_type_B"/>
</dbReference>